<sequence>MSIKADAPTTNDWGARIEELRLTWGVPLAIVCMIVVWLAPNPVALSLVGKKALILFSGIFALYLTEAMPLAITSLAVVPLAVLLGVVNLKGALEGFASSSVYLLVGAFILATAMVKTKLAERITYVILSKIGSSTRNITLGIVLVNICLAFLVPSATARTAIMLPVCLGIIDLFQVQGRSNFGVALLLTLAFTNATISAGILTSTVPNPVTVDFIIKSGGPAISYTKWLIYGLPPAFLMTLFTWWYVFRTYKPEHPEIPGGTEYIQKRLQEAGPMSAEEKRTLAVFIGVIVFWMTGEWTKIDVLVTCLVGVVMLFLPRFGVLKWSDAQKGVSWQIVLVAGGGIAMGDILMKTGAAKWLAVTIFSALGLHSFSVLLLLIVVMFVVQYLHIFFVGTTAMATALLPIVLALAVEANIPPVVLALPAGMIIGGYPVLMFYSTLPNILVYGTGKLRMEDYPRVGIVISAMACLVYALCAATYWRWLGLF</sequence>
<evidence type="ECO:0000313" key="10">
    <source>
        <dbReference type="EMBL" id="SFL59542.1"/>
    </source>
</evidence>
<keyword evidence="6 9" id="KW-1133">Transmembrane helix</keyword>
<dbReference type="InterPro" id="IPR030676">
    <property type="entry name" value="CitT-rel"/>
</dbReference>
<dbReference type="NCBIfam" id="TIGR00785">
    <property type="entry name" value="dass"/>
    <property type="match status" value="1"/>
</dbReference>
<evidence type="ECO:0000313" key="11">
    <source>
        <dbReference type="Proteomes" id="UP000199520"/>
    </source>
</evidence>
<feature type="transmembrane region" description="Helical" evidence="9">
    <location>
        <begin position="20"/>
        <end position="38"/>
    </location>
</feature>
<evidence type="ECO:0000256" key="4">
    <source>
        <dbReference type="ARBA" id="ARBA00020150"/>
    </source>
</evidence>
<feature type="transmembrane region" description="Helical" evidence="9">
    <location>
        <begin position="228"/>
        <end position="248"/>
    </location>
</feature>
<feature type="transmembrane region" description="Helical" evidence="9">
    <location>
        <begin position="389"/>
        <end position="410"/>
    </location>
</feature>
<feature type="transmembrane region" description="Helical" evidence="9">
    <location>
        <begin position="458"/>
        <end position="478"/>
    </location>
</feature>
<feature type="transmembrane region" description="Helical" evidence="9">
    <location>
        <begin position="95"/>
        <end position="115"/>
    </location>
</feature>
<evidence type="ECO:0000256" key="7">
    <source>
        <dbReference type="ARBA" id="ARBA00023136"/>
    </source>
</evidence>
<feature type="transmembrane region" description="Helical" evidence="9">
    <location>
        <begin position="301"/>
        <end position="319"/>
    </location>
</feature>
<dbReference type="GO" id="GO:0008514">
    <property type="term" value="F:organic anion transmembrane transporter activity"/>
    <property type="evidence" value="ECO:0007669"/>
    <property type="project" value="UniProtKB-ARBA"/>
</dbReference>
<evidence type="ECO:0000256" key="9">
    <source>
        <dbReference type="SAM" id="Phobius"/>
    </source>
</evidence>
<feature type="transmembrane region" description="Helical" evidence="9">
    <location>
        <begin position="70"/>
        <end position="89"/>
    </location>
</feature>
<feature type="transmembrane region" description="Helical" evidence="9">
    <location>
        <begin position="417"/>
        <end position="438"/>
    </location>
</feature>
<organism evidence="10 11">
    <name type="scientific">Pelosinus propionicus DSM 13327</name>
    <dbReference type="NCBI Taxonomy" id="1123291"/>
    <lineage>
        <taxon>Bacteria</taxon>
        <taxon>Bacillati</taxon>
        <taxon>Bacillota</taxon>
        <taxon>Negativicutes</taxon>
        <taxon>Selenomonadales</taxon>
        <taxon>Sporomusaceae</taxon>
        <taxon>Pelosinus</taxon>
    </lineage>
</organism>
<dbReference type="Pfam" id="PF00939">
    <property type="entry name" value="Na_sulph_symp"/>
    <property type="match status" value="1"/>
</dbReference>
<dbReference type="STRING" id="1123291.SAMN04490355_101048"/>
<comment type="subcellular location">
    <subcellularLocation>
        <location evidence="1">Membrane</location>
        <topology evidence="1">Multi-pass membrane protein</topology>
    </subcellularLocation>
</comment>
<feature type="transmembrane region" description="Helical" evidence="9">
    <location>
        <begin position="182"/>
        <end position="202"/>
    </location>
</feature>
<evidence type="ECO:0000256" key="2">
    <source>
        <dbReference type="ARBA" id="ARBA00006772"/>
    </source>
</evidence>
<dbReference type="OrthoDB" id="9156049at2"/>
<keyword evidence="11" id="KW-1185">Reference proteome</keyword>
<accession>A0A1I4IYS6</accession>
<dbReference type="EMBL" id="FOTS01000010">
    <property type="protein sequence ID" value="SFL59542.1"/>
    <property type="molecule type" value="Genomic_DNA"/>
</dbReference>
<dbReference type="AlphaFoldDB" id="A0A1I4IYS6"/>
<dbReference type="PANTHER" id="PTHR10283">
    <property type="entry name" value="SOLUTE CARRIER FAMILY 13 MEMBER"/>
    <property type="match status" value="1"/>
</dbReference>
<keyword evidence="7 9" id="KW-0472">Membrane</keyword>
<dbReference type="PIRSF" id="PIRSF002457">
    <property type="entry name" value="DASS"/>
    <property type="match status" value="1"/>
</dbReference>
<comment type="similarity">
    <text evidence="2">Belongs to the SLC13A/DASS transporter (TC 2.A.47) family. NADC subfamily.</text>
</comment>
<name>A0A1I4IYS6_9FIRM</name>
<dbReference type="GO" id="GO:0005886">
    <property type="term" value="C:plasma membrane"/>
    <property type="evidence" value="ECO:0007669"/>
    <property type="project" value="TreeGrafter"/>
</dbReference>
<evidence type="ECO:0000256" key="8">
    <source>
        <dbReference type="ARBA" id="ARBA00031174"/>
    </source>
</evidence>
<evidence type="ECO:0000256" key="3">
    <source>
        <dbReference type="ARBA" id="ARBA00007349"/>
    </source>
</evidence>
<protein>
    <recommendedName>
        <fullName evidence="4">Sodium-dependent dicarboxylate transporter SdcS</fullName>
    </recommendedName>
    <alternativeName>
        <fullName evidence="8">Na(+)/dicarboxylate symporter</fullName>
    </alternativeName>
</protein>
<evidence type="ECO:0000256" key="1">
    <source>
        <dbReference type="ARBA" id="ARBA00004141"/>
    </source>
</evidence>
<evidence type="ECO:0000256" key="6">
    <source>
        <dbReference type="ARBA" id="ARBA00022989"/>
    </source>
</evidence>
<dbReference type="RefSeq" id="WP_090934399.1">
    <property type="nucleotide sequence ID" value="NZ_FOTS01000010.1"/>
</dbReference>
<reference evidence="11" key="1">
    <citation type="submission" date="2016-10" db="EMBL/GenBank/DDBJ databases">
        <authorList>
            <person name="Varghese N."/>
            <person name="Submissions S."/>
        </authorList>
    </citation>
    <scope>NUCLEOTIDE SEQUENCE [LARGE SCALE GENOMIC DNA]</scope>
    <source>
        <strain evidence="11">DSM 13327</strain>
    </source>
</reference>
<comment type="similarity">
    <text evidence="3">Belongs to the SLC13A/DASS transporter (TC 2.A.47) family. DIT1 subfamily.</text>
</comment>
<gene>
    <name evidence="10" type="ORF">SAMN04490355_101048</name>
</gene>
<feature type="transmembrane region" description="Helical" evidence="9">
    <location>
        <begin position="135"/>
        <end position="152"/>
    </location>
</feature>
<dbReference type="PANTHER" id="PTHR10283:SF82">
    <property type="entry name" value="SOLUTE CARRIER FAMILY 13 MEMBER 2"/>
    <property type="match status" value="1"/>
</dbReference>
<evidence type="ECO:0000256" key="5">
    <source>
        <dbReference type="ARBA" id="ARBA00022692"/>
    </source>
</evidence>
<feature type="transmembrane region" description="Helical" evidence="9">
    <location>
        <begin position="357"/>
        <end position="383"/>
    </location>
</feature>
<dbReference type="GO" id="GO:1905039">
    <property type="term" value="P:carboxylic acid transmembrane transport"/>
    <property type="evidence" value="ECO:0007669"/>
    <property type="project" value="UniProtKB-ARBA"/>
</dbReference>
<keyword evidence="5 9" id="KW-0812">Transmembrane</keyword>
<proteinExistence type="inferred from homology"/>
<dbReference type="Proteomes" id="UP000199520">
    <property type="component" value="Unassembled WGS sequence"/>
</dbReference>
<dbReference type="InterPro" id="IPR001898">
    <property type="entry name" value="SLC13A/DASS"/>
</dbReference>